<evidence type="ECO:0000256" key="3">
    <source>
        <dbReference type="ARBA" id="ARBA00023295"/>
    </source>
</evidence>
<organism evidence="5 6">
    <name type="scientific">Wenyingzhuangia marina</name>
    <dbReference type="NCBI Taxonomy" id="1195760"/>
    <lineage>
        <taxon>Bacteria</taxon>
        <taxon>Pseudomonadati</taxon>
        <taxon>Bacteroidota</taxon>
        <taxon>Flavobacteriia</taxon>
        <taxon>Flavobacteriales</taxon>
        <taxon>Flavobacteriaceae</taxon>
        <taxon>Wenyingzhuangia</taxon>
    </lineage>
</organism>
<dbReference type="STRING" id="1195760.SAMN05444281_2306"/>
<protein>
    <submittedName>
        <fullName evidence="5">Beta-glucosidase</fullName>
    </submittedName>
</protein>
<dbReference type="EMBL" id="FQXQ01000004">
    <property type="protein sequence ID" value="SHH83772.1"/>
    <property type="molecule type" value="Genomic_DNA"/>
</dbReference>
<dbReference type="SUPFAM" id="SSF51445">
    <property type="entry name" value="(Trans)glycosidases"/>
    <property type="match status" value="1"/>
</dbReference>
<sequence>MTYPKVKESLFPDDFNWGVTISAYQNEGKWNTYGKGKSIWDSFTNKPNFKKGNGNVATNFYHYYKEDIKRVKELNLDSFRFSISWSRIFPKGTGEINQKGVDFYHDVIDTCIELDIKPWITLYHWDLPQYLEDQGGWTNREILNWFENYVDFCSKEYGEKVKNWIVLNEPMSYVGLGYFMNMHAPGKKGMKNFLSAAHHTTLCQALGGRIIRENVKDAFIGTTFSCSYVKPINRLVKNKKAAERIDALLNRFFIEPALGLGYPIDTIPGLKQIEKYYKPGDEDMMKFDFDFIGIQYYFKIVAKFSLLPPILFATEVPAKKRNVKTNNMGMEIYPKGILKMLEKFNSYSNIKNIYITESGVCFDDVLENGKVKDKKRINYFKKTFYYTLKALEKNIKVKGYFIWTLVDNFEWAEGIKPRFGLYYTDFVTQKRTIKKSGLWIQKFLSKKQNQS</sequence>
<dbReference type="AlphaFoldDB" id="A0A1M5W8C5"/>
<dbReference type="OrthoDB" id="9765195at2"/>
<gene>
    <name evidence="5" type="ORF">SAMN05444281_2306</name>
</gene>
<evidence type="ECO:0000313" key="5">
    <source>
        <dbReference type="EMBL" id="SHH83772.1"/>
    </source>
</evidence>
<dbReference type="Pfam" id="PF00232">
    <property type="entry name" value="Glyco_hydro_1"/>
    <property type="match status" value="1"/>
</dbReference>
<evidence type="ECO:0000256" key="2">
    <source>
        <dbReference type="ARBA" id="ARBA00022801"/>
    </source>
</evidence>
<keyword evidence="2" id="KW-0378">Hydrolase</keyword>
<keyword evidence="3" id="KW-0326">Glycosidase</keyword>
<dbReference type="PANTHER" id="PTHR10353:SF36">
    <property type="entry name" value="LP05116P"/>
    <property type="match status" value="1"/>
</dbReference>
<dbReference type="GO" id="GO:0008422">
    <property type="term" value="F:beta-glucosidase activity"/>
    <property type="evidence" value="ECO:0007669"/>
    <property type="project" value="TreeGrafter"/>
</dbReference>
<keyword evidence="6" id="KW-1185">Reference proteome</keyword>
<dbReference type="FunFam" id="3.20.20.80:FF:000004">
    <property type="entry name" value="Beta-glucosidase 6-phospho-beta-glucosidase"/>
    <property type="match status" value="1"/>
</dbReference>
<dbReference type="RefSeq" id="WP_084730269.1">
    <property type="nucleotide sequence ID" value="NZ_BMEN01000004.1"/>
</dbReference>
<dbReference type="Proteomes" id="UP000184109">
    <property type="component" value="Unassembled WGS sequence"/>
</dbReference>
<reference evidence="6" key="1">
    <citation type="submission" date="2016-11" db="EMBL/GenBank/DDBJ databases">
        <authorList>
            <person name="Varghese N."/>
            <person name="Submissions S."/>
        </authorList>
    </citation>
    <scope>NUCLEOTIDE SEQUENCE [LARGE SCALE GENOMIC DNA]</scope>
    <source>
        <strain evidence="6">DSM 100572</strain>
    </source>
</reference>
<dbReference type="GO" id="GO:0005829">
    <property type="term" value="C:cytosol"/>
    <property type="evidence" value="ECO:0007669"/>
    <property type="project" value="TreeGrafter"/>
</dbReference>
<dbReference type="GO" id="GO:0016052">
    <property type="term" value="P:carbohydrate catabolic process"/>
    <property type="evidence" value="ECO:0007669"/>
    <property type="project" value="TreeGrafter"/>
</dbReference>
<dbReference type="Gene3D" id="3.20.20.80">
    <property type="entry name" value="Glycosidases"/>
    <property type="match status" value="1"/>
</dbReference>
<accession>A0A1M5W8C5</accession>
<evidence type="ECO:0000256" key="1">
    <source>
        <dbReference type="ARBA" id="ARBA00010838"/>
    </source>
</evidence>
<dbReference type="PANTHER" id="PTHR10353">
    <property type="entry name" value="GLYCOSYL HYDROLASE"/>
    <property type="match status" value="1"/>
</dbReference>
<dbReference type="PRINTS" id="PR00131">
    <property type="entry name" value="GLHYDRLASE1"/>
</dbReference>
<evidence type="ECO:0000313" key="6">
    <source>
        <dbReference type="Proteomes" id="UP000184109"/>
    </source>
</evidence>
<proteinExistence type="inferred from homology"/>
<dbReference type="InterPro" id="IPR001360">
    <property type="entry name" value="Glyco_hydro_1"/>
</dbReference>
<comment type="similarity">
    <text evidence="1 4">Belongs to the glycosyl hydrolase 1 family.</text>
</comment>
<name>A0A1M5W8C5_9FLAO</name>
<evidence type="ECO:0000256" key="4">
    <source>
        <dbReference type="RuleBase" id="RU003690"/>
    </source>
</evidence>
<dbReference type="InterPro" id="IPR017853">
    <property type="entry name" value="GH"/>
</dbReference>